<sequence length="239" mass="27304">MPPIKLKSSPSSAPAKRQHKAAAKAVAHAKEKARPLTRIQREKQDIILEAALDVFSLHGFRGATIDQIAEVAGMSKPNLLYYFPRKEEIHRRLISELLVTWLAPLRDMDENGDPFPEIRSYIRRKLEMARDFPRESRLFANEMLQGAPRIIEMIEIDLKNLVDEKAAVLTAWMDQGRIARTDPYHLIFSIWATTQHYADFDVQVRAVLGPARGGEGRFEDAARYLEQLFLYGLTPRPKG</sequence>
<evidence type="ECO:0000256" key="1">
    <source>
        <dbReference type="ARBA" id="ARBA00023125"/>
    </source>
</evidence>
<evidence type="ECO:0000313" key="5">
    <source>
        <dbReference type="EMBL" id="GLQ11381.1"/>
    </source>
</evidence>
<dbReference type="InterPro" id="IPR050109">
    <property type="entry name" value="HTH-type_TetR-like_transc_reg"/>
</dbReference>
<reference evidence="5" key="1">
    <citation type="journal article" date="2014" name="Int. J. Syst. Evol. Microbiol.">
        <title>Complete genome of a new Firmicutes species belonging to the dominant human colonic microbiota ('Ruminococcus bicirculans') reveals two chromosomes and a selective capacity to utilize plant glucans.</title>
        <authorList>
            <consortium name="NISC Comparative Sequencing Program"/>
            <person name="Wegmann U."/>
            <person name="Louis P."/>
            <person name="Goesmann A."/>
            <person name="Henrissat B."/>
            <person name="Duncan S.H."/>
            <person name="Flint H.J."/>
        </authorList>
    </citation>
    <scope>NUCLEOTIDE SEQUENCE</scope>
    <source>
        <strain evidence="5">NBRC 103855</strain>
    </source>
</reference>
<dbReference type="PROSITE" id="PS50977">
    <property type="entry name" value="HTH_TETR_2"/>
    <property type="match status" value="1"/>
</dbReference>
<comment type="caution">
    <text evidence="5">The sequence shown here is derived from an EMBL/GenBank/DDBJ whole genome shotgun (WGS) entry which is preliminary data.</text>
</comment>
<keyword evidence="6" id="KW-1185">Reference proteome</keyword>
<feature type="DNA-binding region" description="H-T-H motif" evidence="2">
    <location>
        <begin position="64"/>
        <end position="83"/>
    </location>
</feature>
<evidence type="ECO:0000313" key="6">
    <source>
        <dbReference type="Proteomes" id="UP001161406"/>
    </source>
</evidence>
<evidence type="ECO:0000256" key="2">
    <source>
        <dbReference type="PROSITE-ProRule" id="PRU00335"/>
    </source>
</evidence>
<dbReference type="InterPro" id="IPR009057">
    <property type="entry name" value="Homeodomain-like_sf"/>
</dbReference>
<dbReference type="InterPro" id="IPR036271">
    <property type="entry name" value="Tet_transcr_reg_TetR-rel_C_sf"/>
</dbReference>
<dbReference type="SUPFAM" id="SSF46689">
    <property type="entry name" value="Homeodomain-like"/>
    <property type="match status" value="1"/>
</dbReference>
<dbReference type="Proteomes" id="UP001161406">
    <property type="component" value="Unassembled WGS sequence"/>
</dbReference>
<feature type="domain" description="HTH tetR-type" evidence="4">
    <location>
        <begin position="41"/>
        <end position="101"/>
    </location>
</feature>
<name>A0ABQ5UL27_9HYPH</name>
<keyword evidence="1 2" id="KW-0238">DNA-binding</keyword>
<reference evidence="5" key="2">
    <citation type="submission" date="2023-01" db="EMBL/GenBank/DDBJ databases">
        <title>Draft genome sequence of Devosia yakushimensis strain NBRC 103855.</title>
        <authorList>
            <person name="Sun Q."/>
            <person name="Mori K."/>
        </authorList>
    </citation>
    <scope>NUCLEOTIDE SEQUENCE</scope>
    <source>
        <strain evidence="5">NBRC 103855</strain>
    </source>
</reference>
<organism evidence="5 6">
    <name type="scientific">Devosia yakushimensis</name>
    <dbReference type="NCBI Taxonomy" id="470028"/>
    <lineage>
        <taxon>Bacteria</taxon>
        <taxon>Pseudomonadati</taxon>
        <taxon>Pseudomonadota</taxon>
        <taxon>Alphaproteobacteria</taxon>
        <taxon>Hyphomicrobiales</taxon>
        <taxon>Devosiaceae</taxon>
        <taxon>Devosia</taxon>
    </lineage>
</organism>
<proteinExistence type="predicted"/>
<dbReference type="Pfam" id="PF00440">
    <property type="entry name" value="TetR_N"/>
    <property type="match status" value="1"/>
</dbReference>
<dbReference type="RefSeq" id="WP_284392675.1">
    <property type="nucleotide sequence ID" value="NZ_BSNG01000001.1"/>
</dbReference>
<dbReference type="InterPro" id="IPR001647">
    <property type="entry name" value="HTH_TetR"/>
</dbReference>
<dbReference type="PANTHER" id="PTHR30055:SF196">
    <property type="entry name" value="HTH-TYPE TRANSCRIPTIONAL REGULATOR RUTR"/>
    <property type="match status" value="1"/>
</dbReference>
<evidence type="ECO:0000259" key="4">
    <source>
        <dbReference type="PROSITE" id="PS50977"/>
    </source>
</evidence>
<protein>
    <submittedName>
        <fullName evidence="5">TetR family transcriptional regulator</fullName>
    </submittedName>
</protein>
<dbReference type="PANTHER" id="PTHR30055">
    <property type="entry name" value="HTH-TYPE TRANSCRIPTIONAL REGULATOR RUTR"/>
    <property type="match status" value="1"/>
</dbReference>
<dbReference type="InterPro" id="IPR013573">
    <property type="entry name" value="Tscrpt_reg_YcdC_C"/>
</dbReference>
<gene>
    <name evidence="5" type="ORF">GCM10007913_33130</name>
</gene>
<feature type="region of interest" description="Disordered" evidence="3">
    <location>
        <begin position="1"/>
        <end position="21"/>
    </location>
</feature>
<evidence type="ECO:0000256" key="3">
    <source>
        <dbReference type="SAM" id="MobiDB-lite"/>
    </source>
</evidence>
<dbReference type="EMBL" id="BSNG01000001">
    <property type="protein sequence ID" value="GLQ11381.1"/>
    <property type="molecule type" value="Genomic_DNA"/>
</dbReference>
<accession>A0ABQ5UL27</accession>
<dbReference type="Pfam" id="PF08362">
    <property type="entry name" value="TetR_C_3"/>
    <property type="match status" value="1"/>
</dbReference>
<dbReference type="SUPFAM" id="SSF48498">
    <property type="entry name" value="Tetracyclin repressor-like, C-terminal domain"/>
    <property type="match status" value="1"/>
</dbReference>
<dbReference type="Gene3D" id="1.10.357.10">
    <property type="entry name" value="Tetracycline Repressor, domain 2"/>
    <property type="match status" value="1"/>
</dbReference>
<dbReference type="PRINTS" id="PR00455">
    <property type="entry name" value="HTHTETR"/>
</dbReference>
<dbReference type="Gene3D" id="1.10.10.60">
    <property type="entry name" value="Homeodomain-like"/>
    <property type="match status" value="1"/>
</dbReference>